<comment type="caution">
    <text evidence="2">The sequence shown here is derived from an EMBL/GenBank/DDBJ whole genome shotgun (WGS) entry which is preliminary data.</text>
</comment>
<reference evidence="2 3" key="1">
    <citation type="journal article" date="2019" name="Sci. Rep.">
        <title>Orb-weaving spider Araneus ventricosus genome elucidates the spidroin gene catalogue.</title>
        <authorList>
            <person name="Kono N."/>
            <person name="Nakamura H."/>
            <person name="Ohtoshi R."/>
            <person name="Moran D.A.P."/>
            <person name="Shinohara A."/>
            <person name="Yoshida Y."/>
            <person name="Fujiwara M."/>
            <person name="Mori M."/>
            <person name="Tomita M."/>
            <person name="Arakawa K."/>
        </authorList>
    </citation>
    <scope>NUCLEOTIDE SEQUENCE [LARGE SCALE GENOMIC DNA]</scope>
</reference>
<gene>
    <name evidence="2" type="primary">ZMYM1_16</name>
    <name evidence="2" type="ORF">AVEN_138173_1</name>
</gene>
<evidence type="ECO:0000313" key="3">
    <source>
        <dbReference type="Proteomes" id="UP000499080"/>
    </source>
</evidence>
<proteinExistence type="predicted"/>
<feature type="compositionally biased region" description="Polar residues" evidence="1">
    <location>
        <begin position="1"/>
        <end position="12"/>
    </location>
</feature>
<name>A0A4Y2HSV3_ARAVE</name>
<dbReference type="Proteomes" id="UP000499080">
    <property type="component" value="Unassembled WGS sequence"/>
</dbReference>
<feature type="region of interest" description="Disordered" evidence="1">
    <location>
        <begin position="1"/>
        <end position="21"/>
    </location>
</feature>
<dbReference type="EMBL" id="BGPR01002135">
    <property type="protein sequence ID" value="GBM68328.1"/>
    <property type="molecule type" value="Genomic_DNA"/>
</dbReference>
<keyword evidence="3" id="KW-1185">Reference proteome</keyword>
<sequence length="21" mass="2332">MFTKTWTASVASGITARHRLP</sequence>
<evidence type="ECO:0000313" key="2">
    <source>
        <dbReference type="EMBL" id="GBM68328.1"/>
    </source>
</evidence>
<accession>A0A4Y2HSV3</accession>
<feature type="non-terminal residue" evidence="2">
    <location>
        <position position="21"/>
    </location>
</feature>
<organism evidence="2 3">
    <name type="scientific">Araneus ventricosus</name>
    <name type="common">Orbweaver spider</name>
    <name type="synonym">Epeira ventricosa</name>
    <dbReference type="NCBI Taxonomy" id="182803"/>
    <lineage>
        <taxon>Eukaryota</taxon>
        <taxon>Metazoa</taxon>
        <taxon>Ecdysozoa</taxon>
        <taxon>Arthropoda</taxon>
        <taxon>Chelicerata</taxon>
        <taxon>Arachnida</taxon>
        <taxon>Araneae</taxon>
        <taxon>Araneomorphae</taxon>
        <taxon>Entelegynae</taxon>
        <taxon>Araneoidea</taxon>
        <taxon>Araneidae</taxon>
        <taxon>Araneus</taxon>
    </lineage>
</organism>
<dbReference type="AlphaFoldDB" id="A0A4Y2HSV3"/>
<evidence type="ECO:0000256" key="1">
    <source>
        <dbReference type="SAM" id="MobiDB-lite"/>
    </source>
</evidence>
<protein>
    <submittedName>
        <fullName evidence="2">Zinc finger MYM-type protein 1</fullName>
    </submittedName>
</protein>